<evidence type="ECO:0000256" key="4">
    <source>
        <dbReference type="ARBA" id="ARBA00022553"/>
    </source>
</evidence>
<evidence type="ECO:0000256" key="6">
    <source>
        <dbReference type="ARBA" id="ARBA00022692"/>
    </source>
</evidence>
<dbReference type="PROSITE" id="PS50109">
    <property type="entry name" value="HIS_KIN"/>
    <property type="match status" value="1"/>
</dbReference>
<sequence length="453" mass="48211">MLALSLRTRVALATGLGALVIVAGLVLAVSHLVARNNIDHLDNQLDTAVGLIELNADTVGLFLGRVGDAGAFAVTLRDHGVVVASTTTQLPELPAGYSTRDIDGTGYRIRTDTISESTGRSRTVSVAAPTARAQTVTRAQQQRVAATGIAAVLVATGLGWVLGGRAVRPLVELTHRISAGTLTPDLTGTGGGIREARQLSTAVADMLDRISQANDQRESALETARTFASTAAHELRTPLTAMRTDLEVMRGLDLPWYQRTDLIDDVLRKQGGIEVTLTALEQLASGELARDDQRILVDLIDIADEAARDARRHHPAVTVDVRSEPPLPVRGLPTGLRLVLDNAVANAVRHGHATIIHIAAHREGDRVIITIDDNGTGIPPGERDAVFQRFYRGSNAARDGSGLGLALIAQQAQLHRGRAFLTDSPLGGTRLTIEIAADHPVEPDQQRNPPHPS</sequence>
<dbReference type="InterPro" id="IPR004358">
    <property type="entry name" value="Sig_transdc_His_kin-like_C"/>
</dbReference>
<dbReference type="PANTHER" id="PTHR45436:SF5">
    <property type="entry name" value="SENSOR HISTIDINE KINASE TRCS"/>
    <property type="match status" value="1"/>
</dbReference>
<dbReference type="InterPro" id="IPR003594">
    <property type="entry name" value="HATPase_dom"/>
</dbReference>
<dbReference type="GO" id="GO:0005886">
    <property type="term" value="C:plasma membrane"/>
    <property type="evidence" value="ECO:0007669"/>
    <property type="project" value="UniProtKB-SubCell"/>
</dbReference>
<dbReference type="SMART" id="SM00388">
    <property type="entry name" value="HisKA"/>
    <property type="match status" value="1"/>
</dbReference>
<dbReference type="EMBL" id="CP018082">
    <property type="protein sequence ID" value="APE34773.1"/>
    <property type="molecule type" value="Genomic_DNA"/>
</dbReference>
<keyword evidence="6" id="KW-0812">Transmembrane</keyword>
<keyword evidence="15" id="KW-1185">Reference proteome</keyword>
<evidence type="ECO:0000256" key="7">
    <source>
        <dbReference type="ARBA" id="ARBA00022777"/>
    </source>
</evidence>
<accession>A0A1J0VRW8</accession>
<dbReference type="Proteomes" id="UP000183810">
    <property type="component" value="Chromosome"/>
</dbReference>
<dbReference type="OrthoDB" id="5241347at2"/>
<keyword evidence="7 14" id="KW-0418">Kinase</keyword>
<dbReference type="Pfam" id="PF02518">
    <property type="entry name" value="HATPase_c"/>
    <property type="match status" value="1"/>
</dbReference>
<dbReference type="CDD" id="cd00082">
    <property type="entry name" value="HisKA"/>
    <property type="match status" value="1"/>
</dbReference>
<dbReference type="InterPro" id="IPR050428">
    <property type="entry name" value="TCS_sensor_his_kinase"/>
</dbReference>
<comment type="catalytic activity">
    <reaction evidence="1">
        <text>ATP + protein L-histidine = ADP + protein N-phospho-L-histidine.</text>
        <dbReference type="EC" id="2.7.13.3"/>
    </reaction>
</comment>
<organism evidence="14 15">
    <name type="scientific">Nocardia mangyaensis</name>
    <dbReference type="NCBI Taxonomy" id="2213200"/>
    <lineage>
        <taxon>Bacteria</taxon>
        <taxon>Bacillati</taxon>
        <taxon>Actinomycetota</taxon>
        <taxon>Actinomycetes</taxon>
        <taxon>Mycobacteriales</taxon>
        <taxon>Nocardiaceae</taxon>
        <taxon>Nocardia</taxon>
    </lineage>
</organism>
<keyword evidence="9" id="KW-0902">Two-component regulatory system</keyword>
<dbReference type="GO" id="GO:0000155">
    <property type="term" value="F:phosphorelay sensor kinase activity"/>
    <property type="evidence" value="ECO:0007669"/>
    <property type="project" value="InterPro"/>
</dbReference>
<evidence type="ECO:0000256" key="2">
    <source>
        <dbReference type="ARBA" id="ARBA00004236"/>
    </source>
</evidence>
<dbReference type="Gene3D" id="1.10.287.130">
    <property type="match status" value="1"/>
</dbReference>
<dbReference type="PANTHER" id="PTHR45436">
    <property type="entry name" value="SENSOR HISTIDINE KINASE YKOH"/>
    <property type="match status" value="1"/>
</dbReference>
<evidence type="ECO:0000256" key="1">
    <source>
        <dbReference type="ARBA" id="ARBA00000085"/>
    </source>
</evidence>
<proteinExistence type="predicted"/>
<keyword evidence="11" id="KW-0175">Coiled coil</keyword>
<evidence type="ECO:0000313" key="14">
    <source>
        <dbReference type="EMBL" id="APE34773.1"/>
    </source>
</evidence>
<evidence type="ECO:0000256" key="9">
    <source>
        <dbReference type="ARBA" id="ARBA00023012"/>
    </source>
</evidence>
<evidence type="ECO:0000259" key="13">
    <source>
        <dbReference type="PROSITE" id="PS50885"/>
    </source>
</evidence>
<name>A0A1J0VRW8_9NOCA</name>
<dbReference type="RefSeq" id="WP_071927955.1">
    <property type="nucleotide sequence ID" value="NZ_CP018082.1"/>
</dbReference>
<protein>
    <recommendedName>
        <fullName evidence="3">histidine kinase</fullName>
        <ecNumber evidence="3">2.7.13.3</ecNumber>
    </recommendedName>
</protein>
<feature type="domain" description="HAMP" evidence="13">
    <location>
        <begin position="165"/>
        <end position="215"/>
    </location>
</feature>
<evidence type="ECO:0000256" key="11">
    <source>
        <dbReference type="SAM" id="Coils"/>
    </source>
</evidence>
<dbReference type="PROSITE" id="PS50885">
    <property type="entry name" value="HAMP"/>
    <property type="match status" value="1"/>
</dbReference>
<keyword evidence="10" id="KW-0472">Membrane</keyword>
<evidence type="ECO:0000313" key="15">
    <source>
        <dbReference type="Proteomes" id="UP000183810"/>
    </source>
</evidence>
<dbReference type="EC" id="2.7.13.3" evidence="3"/>
<dbReference type="PRINTS" id="PR00344">
    <property type="entry name" value="BCTRLSENSOR"/>
</dbReference>
<comment type="subcellular location">
    <subcellularLocation>
        <location evidence="2">Cell membrane</location>
    </subcellularLocation>
</comment>
<dbReference type="SUPFAM" id="SSF47384">
    <property type="entry name" value="Homodimeric domain of signal transducing histidine kinase"/>
    <property type="match status" value="1"/>
</dbReference>
<dbReference type="SUPFAM" id="SSF55874">
    <property type="entry name" value="ATPase domain of HSP90 chaperone/DNA topoisomerase II/histidine kinase"/>
    <property type="match status" value="1"/>
</dbReference>
<dbReference type="InterPro" id="IPR036097">
    <property type="entry name" value="HisK_dim/P_sf"/>
</dbReference>
<evidence type="ECO:0000256" key="3">
    <source>
        <dbReference type="ARBA" id="ARBA00012438"/>
    </source>
</evidence>
<feature type="coiled-coil region" evidence="11">
    <location>
        <begin position="196"/>
        <end position="223"/>
    </location>
</feature>
<keyword evidence="5" id="KW-0808">Transferase</keyword>
<evidence type="ECO:0000256" key="5">
    <source>
        <dbReference type="ARBA" id="ARBA00022679"/>
    </source>
</evidence>
<keyword evidence="4" id="KW-0597">Phosphoprotein</keyword>
<reference evidence="14" key="1">
    <citation type="submission" date="2016-11" db="EMBL/GenBank/DDBJ databases">
        <authorList>
            <person name="Jaros S."/>
            <person name="Januszkiewicz K."/>
            <person name="Wedrychowicz H."/>
        </authorList>
    </citation>
    <scope>NUCLEOTIDE SEQUENCE [LARGE SCALE GENOMIC DNA]</scope>
    <source>
        <strain evidence="14">Y48</strain>
    </source>
</reference>
<dbReference type="SMART" id="SM00387">
    <property type="entry name" value="HATPase_c"/>
    <property type="match status" value="1"/>
</dbReference>
<evidence type="ECO:0000256" key="8">
    <source>
        <dbReference type="ARBA" id="ARBA00022989"/>
    </source>
</evidence>
<feature type="domain" description="Histidine kinase" evidence="12">
    <location>
        <begin position="230"/>
        <end position="439"/>
    </location>
</feature>
<evidence type="ECO:0000256" key="10">
    <source>
        <dbReference type="ARBA" id="ARBA00023136"/>
    </source>
</evidence>
<dbReference type="InterPro" id="IPR005467">
    <property type="entry name" value="His_kinase_dom"/>
</dbReference>
<dbReference type="InterPro" id="IPR003661">
    <property type="entry name" value="HisK_dim/P_dom"/>
</dbReference>
<dbReference type="CDD" id="cd00075">
    <property type="entry name" value="HATPase"/>
    <property type="match status" value="1"/>
</dbReference>
<dbReference type="AlphaFoldDB" id="A0A1J0VRW8"/>
<dbReference type="InterPro" id="IPR036890">
    <property type="entry name" value="HATPase_C_sf"/>
</dbReference>
<dbReference type="Gene3D" id="3.30.565.10">
    <property type="entry name" value="Histidine kinase-like ATPase, C-terminal domain"/>
    <property type="match status" value="1"/>
</dbReference>
<evidence type="ECO:0000259" key="12">
    <source>
        <dbReference type="PROSITE" id="PS50109"/>
    </source>
</evidence>
<gene>
    <name evidence="14" type="ORF">BOX37_13385</name>
</gene>
<dbReference type="InterPro" id="IPR003660">
    <property type="entry name" value="HAMP_dom"/>
</dbReference>
<dbReference type="KEGG" id="nsl:BOX37_13385"/>
<keyword evidence="8" id="KW-1133">Transmembrane helix</keyword>